<evidence type="ECO:0000256" key="1">
    <source>
        <dbReference type="SAM" id="SignalP"/>
    </source>
</evidence>
<organism evidence="2 3">
    <name type="scientific">Sporosarcina contaminans</name>
    <dbReference type="NCBI Taxonomy" id="633403"/>
    <lineage>
        <taxon>Bacteria</taxon>
        <taxon>Bacillati</taxon>
        <taxon>Bacillota</taxon>
        <taxon>Bacilli</taxon>
        <taxon>Bacillales</taxon>
        <taxon>Caryophanaceae</taxon>
        <taxon>Sporosarcina</taxon>
    </lineage>
</organism>
<sequence>MKIKFLFLSLLAIFLLAACSDQASNKYDLDKIVATLNGKDITTRDIISQYPITEENIENYLKQEIIIDEAMNSGITVTKEYINELKETWYPNAESVEMENFNAKEADALGLTNEEYFDMWASTILERVEYFQAYIKTKFGEPSSNEEVEEWGKKIDSHVNNLYESYIENKKLIIH</sequence>
<name>A0ABW3TYF9_9BACL</name>
<proteinExistence type="predicted"/>
<dbReference type="Proteomes" id="UP001597231">
    <property type="component" value="Unassembled WGS sequence"/>
</dbReference>
<keyword evidence="1" id="KW-0732">Signal</keyword>
<dbReference type="InterPro" id="IPR027304">
    <property type="entry name" value="Trigger_fact/SurA_dom_sf"/>
</dbReference>
<feature type="signal peptide" evidence="1">
    <location>
        <begin position="1"/>
        <end position="23"/>
    </location>
</feature>
<dbReference type="SUPFAM" id="SSF109998">
    <property type="entry name" value="Triger factor/SurA peptide-binding domain-like"/>
    <property type="match status" value="1"/>
</dbReference>
<dbReference type="PROSITE" id="PS51257">
    <property type="entry name" value="PROKAR_LIPOPROTEIN"/>
    <property type="match status" value="1"/>
</dbReference>
<evidence type="ECO:0000313" key="2">
    <source>
        <dbReference type="EMBL" id="MFD1205457.1"/>
    </source>
</evidence>
<evidence type="ECO:0000313" key="3">
    <source>
        <dbReference type="Proteomes" id="UP001597231"/>
    </source>
</evidence>
<reference evidence="3" key="1">
    <citation type="journal article" date="2019" name="Int. J. Syst. Evol. Microbiol.">
        <title>The Global Catalogue of Microorganisms (GCM) 10K type strain sequencing project: providing services to taxonomists for standard genome sequencing and annotation.</title>
        <authorList>
            <consortium name="The Broad Institute Genomics Platform"/>
            <consortium name="The Broad Institute Genome Sequencing Center for Infectious Disease"/>
            <person name="Wu L."/>
            <person name="Ma J."/>
        </authorList>
    </citation>
    <scope>NUCLEOTIDE SEQUENCE [LARGE SCALE GENOMIC DNA]</scope>
    <source>
        <strain evidence="3">CCUG 53915</strain>
    </source>
</reference>
<protein>
    <recommendedName>
        <fullName evidence="4">Lipoprotein</fullName>
    </recommendedName>
</protein>
<comment type="caution">
    <text evidence="2">The sequence shown here is derived from an EMBL/GenBank/DDBJ whole genome shotgun (WGS) entry which is preliminary data.</text>
</comment>
<dbReference type="EMBL" id="JBHTLT010000046">
    <property type="protein sequence ID" value="MFD1205457.1"/>
    <property type="molecule type" value="Genomic_DNA"/>
</dbReference>
<accession>A0ABW3TYF9</accession>
<keyword evidence="3" id="KW-1185">Reference proteome</keyword>
<dbReference type="RefSeq" id="WP_381480628.1">
    <property type="nucleotide sequence ID" value="NZ_JBHTLT010000046.1"/>
</dbReference>
<feature type="chain" id="PRO_5046833225" description="Lipoprotein" evidence="1">
    <location>
        <begin position="24"/>
        <end position="175"/>
    </location>
</feature>
<evidence type="ECO:0008006" key="4">
    <source>
        <dbReference type="Google" id="ProtNLM"/>
    </source>
</evidence>
<gene>
    <name evidence="2" type="ORF">ACFQ38_10140</name>
</gene>